<evidence type="ECO:0000313" key="2">
    <source>
        <dbReference type="EMBL" id="GHE96595.1"/>
    </source>
</evidence>
<name>A0A919DXY4_9ACTN</name>
<dbReference type="InterPro" id="IPR003018">
    <property type="entry name" value="GAF"/>
</dbReference>
<organism evidence="2 3">
    <name type="scientific">Streptomyces fumanus</name>
    <dbReference type="NCBI Taxonomy" id="67302"/>
    <lineage>
        <taxon>Bacteria</taxon>
        <taxon>Bacillati</taxon>
        <taxon>Actinomycetota</taxon>
        <taxon>Actinomycetes</taxon>
        <taxon>Kitasatosporales</taxon>
        <taxon>Streptomycetaceae</taxon>
        <taxon>Streptomyces</taxon>
    </lineage>
</organism>
<dbReference type="Gene3D" id="3.30.450.40">
    <property type="match status" value="1"/>
</dbReference>
<feature type="domain" description="GAF" evidence="1">
    <location>
        <begin position="15"/>
        <end position="165"/>
    </location>
</feature>
<dbReference type="Proteomes" id="UP000630718">
    <property type="component" value="Unassembled WGS sequence"/>
</dbReference>
<protein>
    <submittedName>
        <fullName evidence="2">Transcriptional regulator</fullName>
    </submittedName>
</protein>
<dbReference type="AlphaFoldDB" id="A0A919DXY4"/>
<dbReference type="InterPro" id="IPR029016">
    <property type="entry name" value="GAF-like_dom_sf"/>
</dbReference>
<proteinExistence type="predicted"/>
<dbReference type="SUPFAM" id="SSF55781">
    <property type="entry name" value="GAF domain-like"/>
    <property type="match status" value="1"/>
</dbReference>
<dbReference type="Pfam" id="PF13185">
    <property type="entry name" value="GAF_2"/>
    <property type="match status" value="1"/>
</dbReference>
<reference evidence="2" key="1">
    <citation type="journal article" date="2014" name="Int. J. Syst. Evol. Microbiol.">
        <title>Complete genome sequence of Corynebacterium casei LMG S-19264T (=DSM 44701T), isolated from a smear-ripened cheese.</title>
        <authorList>
            <consortium name="US DOE Joint Genome Institute (JGI-PGF)"/>
            <person name="Walter F."/>
            <person name="Albersmeier A."/>
            <person name="Kalinowski J."/>
            <person name="Ruckert C."/>
        </authorList>
    </citation>
    <scope>NUCLEOTIDE SEQUENCE</scope>
    <source>
        <strain evidence="2">JCM 4477</strain>
    </source>
</reference>
<comment type="caution">
    <text evidence="2">The sequence shown here is derived from an EMBL/GenBank/DDBJ whole genome shotgun (WGS) entry which is preliminary data.</text>
</comment>
<keyword evidence="3" id="KW-1185">Reference proteome</keyword>
<reference evidence="2" key="2">
    <citation type="submission" date="2020-09" db="EMBL/GenBank/DDBJ databases">
        <authorList>
            <person name="Sun Q."/>
            <person name="Ohkuma M."/>
        </authorList>
    </citation>
    <scope>NUCLEOTIDE SEQUENCE</scope>
    <source>
        <strain evidence="2">JCM 4477</strain>
    </source>
</reference>
<dbReference type="SMART" id="SM00065">
    <property type="entry name" value="GAF"/>
    <property type="match status" value="1"/>
</dbReference>
<accession>A0A919DXY4</accession>
<dbReference type="EMBL" id="BNBI01000004">
    <property type="protein sequence ID" value="GHE96595.1"/>
    <property type="molecule type" value="Genomic_DNA"/>
</dbReference>
<evidence type="ECO:0000313" key="3">
    <source>
        <dbReference type="Proteomes" id="UP000630718"/>
    </source>
</evidence>
<evidence type="ECO:0000259" key="1">
    <source>
        <dbReference type="SMART" id="SM00065"/>
    </source>
</evidence>
<sequence length="239" mass="25507">METARLVAEVAAGTRAEEIPRRICAAVCEGLGVDGATLSLLTDTPARQLLAASDDDALVLEEIQFTVLEGPCLSAAYSGETVAVDDLRHEVTPWPLFGASVREKLPRVVSVYALPLFFGDYVLGSVDLLARRAHALDAHDLEQAEEVAEAVSAALMSTRDMLLSGGRPPAWEPEEIVRSHWFDTARAVGALASRQGLAPEDALARMRAEAFGTGRSLADITAGILRDPPHDPQPWTSAG</sequence>
<gene>
    <name evidence="2" type="ORF">GCM10018772_20900</name>
</gene>